<gene>
    <name evidence="2" type="ORF">HETSPECPRED_000716</name>
</gene>
<feature type="region of interest" description="Disordered" evidence="1">
    <location>
        <begin position="134"/>
        <end position="155"/>
    </location>
</feature>
<organism evidence="2 3">
    <name type="scientific">Heterodermia speciosa</name>
    <dbReference type="NCBI Taxonomy" id="116794"/>
    <lineage>
        <taxon>Eukaryota</taxon>
        <taxon>Fungi</taxon>
        <taxon>Dikarya</taxon>
        <taxon>Ascomycota</taxon>
        <taxon>Pezizomycotina</taxon>
        <taxon>Lecanoromycetes</taxon>
        <taxon>OSLEUM clade</taxon>
        <taxon>Lecanoromycetidae</taxon>
        <taxon>Caliciales</taxon>
        <taxon>Physciaceae</taxon>
        <taxon>Heterodermia</taxon>
    </lineage>
</organism>
<feature type="region of interest" description="Disordered" evidence="1">
    <location>
        <begin position="248"/>
        <end position="353"/>
    </location>
</feature>
<evidence type="ECO:0000313" key="2">
    <source>
        <dbReference type="EMBL" id="CAF9937937.1"/>
    </source>
</evidence>
<dbReference type="Proteomes" id="UP000664521">
    <property type="component" value="Unassembled WGS sequence"/>
</dbReference>
<dbReference type="AlphaFoldDB" id="A0A8H3GB01"/>
<evidence type="ECO:0000256" key="1">
    <source>
        <dbReference type="SAM" id="MobiDB-lite"/>
    </source>
</evidence>
<feature type="compositionally biased region" description="Polar residues" evidence="1">
    <location>
        <begin position="311"/>
        <end position="324"/>
    </location>
</feature>
<accession>A0A8H3GB01</accession>
<sequence length="371" mass="41175">MYPTALSHHASGLQHTPTVQRVTWAKLSYRNTPYDEWTAIESNYELDEDEPLGKIILGNVSDVEIDGTGITVFQPQENYSPHLVPVGKREQARVRCKAFFAKSDNQDFHFAESLHDSEGTKPAHKIVLMRFTRKQPPTASNGSQVPDTAQTKPTDPQAAFDAMASGAANLPLAKFAGSRIPNQSYDVQLEFKRAEGKKLRWSWPVVIYFALGHDKYHTTRNVQGQKNLESMPFSQLLTLQPYATDLEHSGDTHKLLPMHTPSPATSSAPSRPLSQSSTPLPPHPRPSESLSLPSRPSPQSSTSRPPPSSHISKPSLSMSTSPNAVKTPETKEDKKRKRDQLVAERGALEEDSRRKIAKYDADIAKLDAELQ</sequence>
<name>A0A8H3GB01_9LECA</name>
<feature type="compositionally biased region" description="Low complexity" evidence="1">
    <location>
        <begin position="261"/>
        <end position="278"/>
    </location>
</feature>
<reference evidence="2" key="1">
    <citation type="submission" date="2021-03" db="EMBL/GenBank/DDBJ databases">
        <authorList>
            <person name="Tagirdzhanova G."/>
        </authorList>
    </citation>
    <scope>NUCLEOTIDE SEQUENCE</scope>
</reference>
<comment type="caution">
    <text evidence="2">The sequence shown here is derived from an EMBL/GenBank/DDBJ whole genome shotgun (WGS) entry which is preliminary data.</text>
</comment>
<protein>
    <submittedName>
        <fullName evidence="2">Uncharacterized protein</fullName>
    </submittedName>
</protein>
<evidence type="ECO:0000313" key="3">
    <source>
        <dbReference type="Proteomes" id="UP000664521"/>
    </source>
</evidence>
<feature type="compositionally biased region" description="Basic and acidic residues" evidence="1">
    <location>
        <begin position="328"/>
        <end position="353"/>
    </location>
</feature>
<proteinExistence type="predicted"/>
<feature type="compositionally biased region" description="Low complexity" evidence="1">
    <location>
        <begin position="287"/>
        <end position="303"/>
    </location>
</feature>
<feature type="compositionally biased region" description="Polar residues" evidence="1">
    <location>
        <begin position="135"/>
        <end position="154"/>
    </location>
</feature>
<keyword evidence="3" id="KW-1185">Reference proteome</keyword>
<dbReference type="EMBL" id="CAJPDS010000106">
    <property type="protein sequence ID" value="CAF9937937.1"/>
    <property type="molecule type" value="Genomic_DNA"/>
</dbReference>